<name>A0ABS9U091_9MICC</name>
<gene>
    <name evidence="1" type="ORF">L0M17_08895</name>
</gene>
<reference evidence="1 2" key="1">
    <citation type="submission" date="2022-03" db="EMBL/GenBank/DDBJ databases">
        <title>Sinomonas sp. isolated from a soil.</title>
        <authorList>
            <person name="Han J."/>
            <person name="Kim D.-U."/>
        </authorList>
    </citation>
    <scope>NUCLEOTIDE SEQUENCE [LARGE SCALE GENOMIC DNA]</scope>
    <source>
        <strain evidence="1 2">5-5</strain>
    </source>
</reference>
<evidence type="ECO:0000313" key="1">
    <source>
        <dbReference type="EMBL" id="MCH6470091.1"/>
    </source>
</evidence>
<comment type="caution">
    <text evidence="1">The sequence shown here is derived from an EMBL/GenBank/DDBJ whole genome shotgun (WGS) entry which is preliminary data.</text>
</comment>
<protein>
    <submittedName>
        <fullName evidence="1">Uncharacterized protein</fullName>
    </submittedName>
</protein>
<sequence length="146" mass="15537">MKHLFVSVRVGPDDLDRGLAGLSQHGIEASGRRGDPPESDGATITAGVQVLEDEMSESARRELLARMRGALDDEGIGIAGAEFGESEGGPGASRFTVTGVVPDGRTAVFFASDWGEFDQQFETAFGRRRTDDDAVEVEPLRAEDPG</sequence>
<dbReference type="Proteomes" id="UP001202922">
    <property type="component" value="Unassembled WGS sequence"/>
</dbReference>
<proteinExistence type="predicted"/>
<keyword evidence="2" id="KW-1185">Reference proteome</keyword>
<organism evidence="1 2">
    <name type="scientific">Sinomonas terrae</name>
    <dbReference type="NCBI Taxonomy" id="2908838"/>
    <lineage>
        <taxon>Bacteria</taxon>
        <taxon>Bacillati</taxon>
        <taxon>Actinomycetota</taxon>
        <taxon>Actinomycetes</taxon>
        <taxon>Micrococcales</taxon>
        <taxon>Micrococcaceae</taxon>
        <taxon>Sinomonas</taxon>
    </lineage>
</organism>
<accession>A0ABS9U091</accession>
<dbReference type="RefSeq" id="WP_241053600.1">
    <property type="nucleotide sequence ID" value="NZ_JAKZBV010000001.1"/>
</dbReference>
<evidence type="ECO:0000313" key="2">
    <source>
        <dbReference type="Proteomes" id="UP001202922"/>
    </source>
</evidence>
<dbReference type="EMBL" id="JAKZBV010000001">
    <property type="protein sequence ID" value="MCH6470091.1"/>
    <property type="molecule type" value="Genomic_DNA"/>
</dbReference>